<reference evidence="2" key="1">
    <citation type="journal article" date="2019" name="Int. J. Syst. Evol. Microbiol.">
        <title>The Global Catalogue of Microorganisms (GCM) 10K type strain sequencing project: providing services to taxonomists for standard genome sequencing and annotation.</title>
        <authorList>
            <consortium name="The Broad Institute Genomics Platform"/>
            <consortium name="The Broad Institute Genome Sequencing Center for Infectious Disease"/>
            <person name="Wu L."/>
            <person name="Ma J."/>
        </authorList>
    </citation>
    <scope>NUCLEOTIDE SEQUENCE [LARGE SCALE GENOMIC DNA]</scope>
    <source>
        <strain evidence="2">CGMCC 4.1721</strain>
    </source>
</reference>
<sequence length="128" mass="13102">MSAVTVVRGLSDPAVPSGGGDCGQRLKHSDGPWLRAAAGADELVTQLGPVRGELGLAHQGLMAGAGRLTALAELAAVRESWERRIQAAQGECGSLAAKLRDVARTQGATNEAVRSSFAAVLPCEGDAR</sequence>
<gene>
    <name evidence="1" type="ORF">ACFPRK_05750</name>
</gene>
<protein>
    <submittedName>
        <fullName evidence="1">Uncharacterized protein</fullName>
    </submittedName>
</protein>
<dbReference type="RefSeq" id="WP_381822000.1">
    <property type="nucleotide sequence ID" value="NZ_JBHSKI010000001.1"/>
</dbReference>
<proteinExistence type="predicted"/>
<name>A0ABW0AYV8_9ACTN</name>
<dbReference type="Proteomes" id="UP001596208">
    <property type="component" value="Unassembled WGS sequence"/>
</dbReference>
<dbReference type="EMBL" id="JBHSKI010000001">
    <property type="protein sequence ID" value="MFC5170107.1"/>
    <property type="molecule type" value="Genomic_DNA"/>
</dbReference>
<evidence type="ECO:0000313" key="2">
    <source>
        <dbReference type="Proteomes" id="UP001596208"/>
    </source>
</evidence>
<evidence type="ECO:0000313" key="1">
    <source>
        <dbReference type="EMBL" id="MFC5170107.1"/>
    </source>
</evidence>
<keyword evidence="2" id="KW-1185">Reference proteome</keyword>
<accession>A0ABW0AYV8</accession>
<organism evidence="1 2">
    <name type="scientific">Streptomyces mutomycini</name>
    <dbReference type="NCBI Taxonomy" id="284036"/>
    <lineage>
        <taxon>Bacteria</taxon>
        <taxon>Bacillati</taxon>
        <taxon>Actinomycetota</taxon>
        <taxon>Actinomycetes</taxon>
        <taxon>Kitasatosporales</taxon>
        <taxon>Streptomycetaceae</taxon>
        <taxon>Streptomyces</taxon>
    </lineage>
</organism>
<comment type="caution">
    <text evidence="1">The sequence shown here is derived from an EMBL/GenBank/DDBJ whole genome shotgun (WGS) entry which is preliminary data.</text>
</comment>